<dbReference type="EMBL" id="AJVK01015344">
    <property type="status" value="NOT_ANNOTATED_CDS"/>
    <property type="molecule type" value="Genomic_DNA"/>
</dbReference>
<dbReference type="GO" id="GO:0005777">
    <property type="term" value="C:peroxisome"/>
    <property type="evidence" value="ECO:0007669"/>
    <property type="project" value="TreeGrafter"/>
</dbReference>
<comment type="function">
    <text evidence="4">Catalyzes the reduction of fatty acyl-CoA to fatty alcohols.</text>
</comment>
<feature type="domain" description="Fatty acyl-CoA reductase C-terminal" evidence="5">
    <location>
        <begin position="270"/>
        <end position="345"/>
    </location>
</feature>
<comment type="catalytic activity">
    <reaction evidence="4">
        <text>a long-chain fatty acyl-CoA + 2 NADPH + 2 H(+) = a long-chain primary fatty alcohol + 2 NADP(+) + CoA</text>
        <dbReference type="Rhea" id="RHEA:52716"/>
        <dbReference type="ChEBI" id="CHEBI:15378"/>
        <dbReference type="ChEBI" id="CHEBI:57287"/>
        <dbReference type="ChEBI" id="CHEBI:57783"/>
        <dbReference type="ChEBI" id="CHEBI:58349"/>
        <dbReference type="ChEBI" id="CHEBI:77396"/>
        <dbReference type="ChEBI" id="CHEBI:83139"/>
        <dbReference type="EC" id="1.2.1.84"/>
    </reaction>
</comment>
<comment type="similarity">
    <text evidence="1 4">Belongs to the fatty acyl-CoA reductase family.</text>
</comment>
<evidence type="ECO:0000256" key="3">
    <source>
        <dbReference type="ARBA" id="ARBA00023098"/>
    </source>
</evidence>
<keyword evidence="4" id="KW-0560">Oxidoreductase</keyword>
<keyword evidence="2 4" id="KW-0444">Lipid biosynthesis</keyword>
<evidence type="ECO:0000256" key="4">
    <source>
        <dbReference type="RuleBase" id="RU363097"/>
    </source>
</evidence>
<dbReference type="InterPro" id="IPR013120">
    <property type="entry name" value="FAR_NAD-bd"/>
</dbReference>
<dbReference type="VEuPathDB" id="VectorBase:PPAPM1_005171"/>
<dbReference type="GO" id="GO:0102965">
    <property type="term" value="F:alcohol-forming long-chain fatty acyl-CoA reductase activity"/>
    <property type="evidence" value="ECO:0007669"/>
    <property type="project" value="UniProtKB-EC"/>
</dbReference>
<keyword evidence="8" id="KW-1185">Reference proteome</keyword>
<evidence type="ECO:0000256" key="2">
    <source>
        <dbReference type="ARBA" id="ARBA00022516"/>
    </source>
</evidence>
<name>A0A1B0DHD5_PHLPP</name>
<dbReference type="Gene3D" id="3.40.50.720">
    <property type="entry name" value="NAD(P)-binding Rossmann-like Domain"/>
    <property type="match status" value="1"/>
</dbReference>
<dbReference type="EnsemblMetazoa" id="PPAI007569-RA">
    <property type="protein sequence ID" value="PPAI007569-PA"/>
    <property type="gene ID" value="PPAI007569"/>
</dbReference>
<dbReference type="GO" id="GO:0035336">
    <property type="term" value="P:long-chain fatty-acyl-CoA metabolic process"/>
    <property type="evidence" value="ECO:0007669"/>
    <property type="project" value="TreeGrafter"/>
</dbReference>
<evidence type="ECO:0000256" key="1">
    <source>
        <dbReference type="ARBA" id="ARBA00005928"/>
    </source>
</evidence>
<accession>A0A1B0DHD5</accession>
<feature type="domain" description="Thioester reductase (TE)" evidence="6">
    <location>
        <begin position="11"/>
        <end position="222"/>
    </location>
</feature>
<proteinExistence type="inferred from homology"/>
<dbReference type="EMBL" id="AJVK01015343">
    <property type="status" value="NOT_ANNOTATED_CDS"/>
    <property type="molecule type" value="Genomic_DNA"/>
</dbReference>
<dbReference type="Pfam" id="PF03015">
    <property type="entry name" value="Sterile"/>
    <property type="match status" value="1"/>
</dbReference>
<dbReference type="AlphaFoldDB" id="A0A1B0DHD5"/>
<dbReference type="EC" id="1.2.1.84" evidence="4"/>
<keyword evidence="3 4" id="KW-0443">Lipid metabolism</keyword>
<evidence type="ECO:0000259" key="5">
    <source>
        <dbReference type="Pfam" id="PF03015"/>
    </source>
</evidence>
<dbReference type="CDD" id="cd05236">
    <property type="entry name" value="FAR-N_SDR_e"/>
    <property type="match status" value="1"/>
</dbReference>
<dbReference type="InterPro" id="IPR033640">
    <property type="entry name" value="FAR_C"/>
</dbReference>
<protein>
    <recommendedName>
        <fullName evidence="4">Fatty acyl-CoA reductase</fullName>
        <ecNumber evidence="4">1.2.1.84</ecNumber>
    </recommendedName>
</protein>
<dbReference type="VEuPathDB" id="VectorBase:PPAI007569"/>
<dbReference type="Proteomes" id="UP000092462">
    <property type="component" value="Unassembled WGS sequence"/>
</dbReference>
<dbReference type="GO" id="GO:0080019">
    <property type="term" value="F:alcohol-forming very long-chain fatty acyl-CoA reductase activity"/>
    <property type="evidence" value="ECO:0007669"/>
    <property type="project" value="InterPro"/>
</dbReference>
<dbReference type="SUPFAM" id="SSF51735">
    <property type="entry name" value="NAD(P)-binding Rossmann-fold domains"/>
    <property type="match status" value="1"/>
</dbReference>
<dbReference type="Pfam" id="PF07993">
    <property type="entry name" value="NAD_binding_4"/>
    <property type="match status" value="1"/>
</dbReference>
<dbReference type="CDD" id="cd09071">
    <property type="entry name" value="FAR_C"/>
    <property type="match status" value="1"/>
</dbReference>
<evidence type="ECO:0000313" key="7">
    <source>
        <dbReference type="EnsemblMetazoa" id="PPAI007569-PA"/>
    </source>
</evidence>
<organism evidence="7 8">
    <name type="scientific">Phlebotomus papatasi</name>
    <name type="common">Sandfly</name>
    <dbReference type="NCBI Taxonomy" id="29031"/>
    <lineage>
        <taxon>Eukaryota</taxon>
        <taxon>Metazoa</taxon>
        <taxon>Ecdysozoa</taxon>
        <taxon>Arthropoda</taxon>
        <taxon>Hexapoda</taxon>
        <taxon>Insecta</taxon>
        <taxon>Pterygota</taxon>
        <taxon>Neoptera</taxon>
        <taxon>Endopterygota</taxon>
        <taxon>Diptera</taxon>
        <taxon>Nematocera</taxon>
        <taxon>Psychodoidea</taxon>
        <taxon>Psychodidae</taxon>
        <taxon>Phlebotomus</taxon>
        <taxon>Phlebotomus</taxon>
    </lineage>
</organism>
<evidence type="ECO:0000313" key="8">
    <source>
        <dbReference type="Proteomes" id="UP000092462"/>
    </source>
</evidence>
<dbReference type="InterPro" id="IPR036291">
    <property type="entry name" value="NAD(P)-bd_dom_sf"/>
</dbReference>
<reference evidence="7" key="1">
    <citation type="submission" date="2022-08" db="UniProtKB">
        <authorList>
            <consortium name="EnsemblMetazoa"/>
        </authorList>
    </citation>
    <scope>IDENTIFICATION</scope>
    <source>
        <strain evidence="7">Israel</strain>
    </source>
</reference>
<dbReference type="InterPro" id="IPR026055">
    <property type="entry name" value="FAR"/>
</dbReference>
<sequence length="393" mass="46502">LFTKLRGENPEFGEKVVPIAADYEAFDLDISEKDKLTLFNEVEIVFNIVASVKFNEKLRDALGINVLGTKKVLELSQQMRRLKSFLHISTLYSNCHRKYVGERCYSPKITYEQVIQINRIADNDTFETIQHCLIGEMPNTYTVTKRWAENLVNHVAYGMPAGIFRPPIVVSIYKDPVPGWMDNLNGPGVIIVGSVRGFIHCIYGDKLQKANIMPADYCINAMVAAAWDTYRRYQSRMEQQSELPVYNYIYEKNNLTWEKYMHLVSKGLHEPFVKAYRKIDTVLEMMSYFGLRDWKFCNNNVLQLNKLISYRNRQLYSLDFEMEKINWSDYFRHYIPGIKKYHFKEDIKNLQKSQMHYKRLYILHRLVKTSFWSLISYLLFRQFFCAFEKFVVN</sequence>
<dbReference type="PANTHER" id="PTHR11011:SF81">
    <property type="entry name" value="FATTY ACYL-COA REDUCTASE"/>
    <property type="match status" value="1"/>
</dbReference>
<evidence type="ECO:0000259" key="6">
    <source>
        <dbReference type="Pfam" id="PF07993"/>
    </source>
</evidence>
<keyword evidence="4" id="KW-0521">NADP</keyword>
<dbReference type="PANTHER" id="PTHR11011">
    <property type="entry name" value="MALE STERILITY PROTEIN 2-RELATED"/>
    <property type="match status" value="1"/>
</dbReference>